<protein>
    <submittedName>
        <fullName evidence="2">Uncharacterized protein</fullName>
    </submittedName>
</protein>
<organism evidence="2 3">
    <name type="scientific">Drosophila guanche</name>
    <name type="common">Fruit fly</name>
    <dbReference type="NCBI Taxonomy" id="7266"/>
    <lineage>
        <taxon>Eukaryota</taxon>
        <taxon>Metazoa</taxon>
        <taxon>Ecdysozoa</taxon>
        <taxon>Arthropoda</taxon>
        <taxon>Hexapoda</taxon>
        <taxon>Insecta</taxon>
        <taxon>Pterygota</taxon>
        <taxon>Neoptera</taxon>
        <taxon>Endopterygota</taxon>
        <taxon>Diptera</taxon>
        <taxon>Brachycera</taxon>
        <taxon>Muscomorpha</taxon>
        <taxon>Ephydroidea</taxon>
        <taxon>Drosophilidae</taxon>
        <taxon>Drosophila</taxon>
        <taxon>Sophophora</taxon>
    </lineage>
</organism>
<feature type="region of interest" description="Disordered" evidence="1">
    <location>
        <begin position="193"/>
        <end position="218"/>
    </location>
</feature>
<name>A0A3B0KRY6_DROGU</name>
<sequence length="358" mass="41397">MEHHTYAKSGLKIWTIEQKRSLVKKRINADYLFNKPSLRGDRPWKTFKEMAQIGDFSEHALRQQWQALVYAYRTEKEGISSPINDLVIKELNKKWEFFGEIHRFMIKKNDHHSYAQKEPNERLVEPILRCPESTKVVAKAQSTAENNAENSSDDDGLEVITPEPYPAALKEMLEDDPWHPVPTTLEQVLVVDPSEPHPKTPKKVHPKEQNDKKEADEMEENYPALKRIKSESYGKVTTHGHPIPKYRYVWVQYGGPLEDNQTENVNNSAQPKTRNFRKRRAGKVLSEKDKYYRHRRRFEQRLEKRLKGFGKAVSVILNHVATNLGAQTEMPDLGTLFDSDSMPSSSSDSSADEDSEQN</sequence>
<dbReference type="Pfam" id="PF16055">
    <property type="entry name" value="DUF4798"/>
    <property type="match status" value="2"/>
</dbReference>
<reference evidence="3" key="1">
    <citation type="submission" date="2018-01" db="EMBL/GenBank/DDBJ databases">
        <authorList>
            <person name="Alioto T."/>
            <person name="Alioto T."/>
        </authorList>
    </citation>
    <scope>NUCLEOTIDE SEQUENCE [LARGE SCALE GENOMIC DNA]</scope>
</reference>
<dbReference type="EMBL" id="OUUW01000015">
    <property type="protein sequence ID" value="SPP88666.1"/>
    <property type="molecule type" value="Genomic_DNA"/>
</dbReference>
<accession>A0A3B0KRY6</accession>
<feature type="region of interest" description="Disordered" evidence="1">
    <location>
        <begin position="327"/>
        <end position="358"/>
    </location>
</feature>
<dbReference type="Proteomes" id="UP000268350">
    <property type="component" value="Unassembled WGS sequence"/>
</dbReference>
<dbReference type="OrthoDB" id="7839010at2759"/>
<evidence type="ECO:0000256" key="1">
    <source>
        <dbReference type="SAM" id="MobiDB-lite"/>
    </source>
</evidence>
<feature type="compositionally biased region" description="Basic and acidic residues" evidence="1">
    <location>
        <begin position="206"/>
        <end position="215"/>
    </location>
</feature>
<feature type="compositionally biased region" description="Low complexity" evidence="1">
    <location>
        <begin position="338"/>
        <end position="349"/>
    </location>
</feature>
<dbReference type="AlphaFoldDB" id="A0A3B0KRY6"/>
<gene>
    <name evidence="2" type="ORF">DGUA_6G018924</name>
</gene>
<dbReference type="InterPro" id="IPR032056">
    <property type="entry name" value="DUF4798"/>
</dbReference>
<evidence type="ECO:0000313" key="2">
    <source>
        <dbReference type="EMBL" id="SPP88666.1"/>
    </source>
</evidence>
<evidence type="ECO:0000313" key="3">
    <source>
        <dbReference type="Proteomes" id="UP000268350"/>
    </source>
</evidence>
<keyword evidence="3" id="KW-1185">Reference proteome</keyword>
<proteinExistence type="predicted"/>